<proteinExistence type="predicted"/>
<dbReference type="EMBL" id="SNWQ01000015">
    <property type="protein sequence ID" value="TDO44677.1"/>
    <property type="molecule type" value="Genomic_DNA"/>
</dbReference>
<evidence type="ECO:0000313" key="3">
    <source>
        <dbReference type="Proteomes" id="UP000295388"/>
    </source>
</evidence>
<protein>
    <submittedName>
        <fullName evidence="2">Uncharacterized protein</fullName>
    </submittedName>
</protein>
<evidence type="ECO:0000256" key="1">
    <source>
        <dbReference type="SAM" id="MobiDB-lite"/>
    </source>
</evidence>
<reference evidence="2 3" key="1">
    <citation type="submission" date="2019-03" db="EMBL/GenBank/DDBJ databases">
        <title>Genomic Encyclopedia of Type Strains, Phase III (KMG-III): the genomes of soil and plant-associated and newly described type strains.</title>
        <authorList>
            <person name="Whitman W."/>
        </authorList>
    </citation>
    <scope>NUCLEOTIDE SEQUENCE [LARGE SCALE GENOMIC DNA]</scope>
    <source>
        <strain evidence="2 3">VKM Ac-2527</strain>
    </source>
</reference>
<dbReference type="Proteomes" id="UP000295388">
    <property type="component" value="Unassembled WGS sequence"/>
</dbReference>
<sequence>MTPELPSPAADDQPSQEPDPVTTREERAVKDTKDSLRVSQDGVAEPTSTPRSTRAGRGRARRIKVDPRLKESRKRG</sequence>
<name>A0A4R6K5S2_9ACTN</name>
<feature type="region of interest" description="Disordered" evidence="1">
    <location>
        <begin position="1"/>
        <end position="76"/>
    </location>
</feature>
<evidence type="ECO:0000313" key="2">
    <source>
        <dbReference type="EMBL" id="TDO44677.1"/>
    </source>
</evidence>
<keyword evidence="3" id="KW-1185">Reference proteome</keyword>
<dbReference type="AlphaFoldDB" id="A0A4R6K5S2"/>
<feature type="compositionally biased region" description="Basic and acidic residues" evidence="1">
    <location>
        <begin position="22"/>
        <end position="36"/>
    </location>
</feature>
<accession>A0A4R6K5S2</accession>
<dbReference type="RefSeq" id="WP_133803221.1">
    <property type="nucleotide sequence ID" value="NZ_SNWQ01000015.1"/>
</dbReference>
<gene>
    <name evidence="2" type="ORF">EV643_115179</name>
</gene>
<organism evidence="2 3">
    <name type="scientific">Kribbella caucasensis</name>
    <dbReference type="NCBI Taxonomy" id="2512215"/>
    <lineage>
        <taxon>Bacteria</taxon>
        <taxon>Bacillati</taxon>
        <taxon>Actinomycetota</taxon>
        <taxon>Actinomycetes</taxon>
        <taxon>Propionibacteriales</taxon>
        <taxon>Kribbellaceae</taxon>
        <taxon>Kribbella</taxon>
    </lineage>
</organism>
<comment type="caution">
    <text evidence="2">The sequence shown here is derived from an EMBL/GenBank/DDBJ whole genome shotgun (WGS) entry which is preliminary data.</text>
</comment>